<dbReference type="AlphaFoldDB" id="A0A845QW83"/>
<accession>A0A845QW83</accession>
<name>A0A845QW83_9CLOT</name>
<dbReference type="EMBL" id="QXXA01000004">
    <property type="protein sequence ID" value="NBI05776.1"/>
    <property type="molecule type" value="Genomic_DNA"/>
</dbReference>
<dbReference type="Proteomes" id="UP000467132">
    <property type="component" value="Unassembled WGS sequence"/>
</dbReference>
<sequence length="135" mass="16242">MDNEYNVLSDVIELARDRRRVEERDSNDIIFSSLENTELSEEYYSKNKNLEDHLINLDIEVIRSLITSMYLGRDWYTFEDKSFEDNYIWMKNHLKTTGGWNDKSILINQMLEKSPLDVYLENYIDIKKKYHSNSN</sequence>
<proteinExistence type="predicted"/>
<protein>
    <submittedName>
        <fullName evidence="1">Uncharacterized protein</fullName>
    </submittedName>
</protein>
<dbReference type="RefSeq" id="WP_160196265.1">
    <property type="nucleotide sequence ID" value="NZ_QXXA01000004.1"/>
</dbReference>
<evidence type="ECO:0000313" key="1">
    <source>
        <dbReference type="EMBL" id="NBI05776.1"/>
    </source>
</evidence>
<comment type="caution">
    <text evidence="1">The sequence shown here is derived from an EMBL/GenBank/DDBJ whole genome shotgun (WGS) entry which is preliminary data.</text>
</comment>
<dbReference type="OrthoDB" id="2974776at2"/>
<gene>
    <name evidence="1" type="ORF">D3Z33_02765</name>
</gene>
<reference evidence="1 2" key="1">
    <citation type="submission" date="2018-08" db="EMBL/GenBank/DDBJ databases">
        <title>Murine metabolic-syndrome-specific gut microbial biobank.</title>
        <authorList>
            <person name="Liu C."/>
        </authorList>
    </citation>
    <scope>NUCLEOTIDE SEQUENCE [LARGE SCALE GENOMIC DNA]</scope>
    <source>
        <strain evidence="1 2">583</strain>
    </source>
</reference>
<keyword evidence="2" id="KW-1185">Reference proteome</keyword>
<evidence type="ECO:0000313" key="2">
    <source>
        <dbReference type="Proteomes" id="UP000467132"/>
    </source>
</evidence>
<organism evidence="1 2">
    <name type="scientific">Senegalia massiliensis</name>
    <dbReference type="NCBI Taxonomy" id="1720316"/>
    <lineage>
        <taxon>Bacteria</taxon>
        <taxon>Bacillati</taxon>
        <taxon>Bacillota</taxon>
        <taxon>Clostridia</taxon>
        <taxon>Eubacteriales</taxon>
        <taxon>Clostridiaceae</taxon>
        <taxon>Senegalia</taxon>
    </lineage>
</organism>